<dbReference type="EMBL" id="CAMGYJ010000006">
    <property type="protein sequence ID" value="CAI0438810.1"/>
    <property type="molecule type" value="Genomic_DNA"/>
</dbReference>
<proteinExistence type="predicted"/>
<gene>
    <name evidence="2" type="ORF">LITE_LOCUS25929</name>
</gene>
<dbReference type="AlphaFoldDB" id="A0AAV0LZ22"/>
<comment type="caution">
    <text evidence="2">The sequence shown here is derived from an EMBL/GenBank/DDBJ whole genome shotgun (WGS) entry which is preliminary data.</text>
</comment>
<feature type="region of interest" description="Disordered" evidence="1">
    <location>
        <begin position="1"/>
        <end position="26"/>
    </location>
</feature>
<accession>A0AAV0LZ22</accession>
<reference evidence="2" key="1">
    <citation type="submission" date="2022-08" db="EMBL/GenBank/DDBJ databases">
        <authorList>
            <person name="Gutierrez-Valencia J."/>
        </authorList>
    </citation>
    <scope>NUCLEOTIDE SEQUENCE</scope>
</reference>
<name>A0AAV0LZ22_9ROSI</name>
<dbReference type="Proteomes" id="UP001154282">
    <property type="component" value="Unassembled WGS sequence"/>
</dbReference>
<evidence type="ECO:0000313" key="3">
    <source>
        <dbReference type="Proteomes" id="UP001154282"/>
    </source>
</evidence>
<evidence type="ECO:0000313" key="2">
    <source>
        <dbReference type="EMBL" id="CAI0438810.1"/>
    </source>
</evidence>
<sequence length="26" mass="3013">MAQCRRVTWRSASGWSRSGSRSRRST</sequence>
<protein>
    <submittedName>
        <fullName evidence="2">Uncharacterized protein</fullName>
    </submittedName>
</protein>
<organism evidence="2 3">
    <name type="scientific">Linum tenue</name>
    <dbReference type="NCBI Taxonomy" id="586396"/>
    <lineage>
        <taxon>Eukaryota</taxon>
        <taxon>Viridiplantae</taxon>
        <taxon>Streptophyta</taxon>
        <taxon>Embryophyta</taxon>
        <taxon>Tracheophyta</taxon>
        <taxon>Spermatophyta</taxon>
        <taxon>Magnoliopsida</taxon>
        <taxon>eudicotyledons</taxon>
        <taxon>Gunneridae</taxon>
        <taxon>Pentapetalae</taxon>
        <taxon>rosids</taxon>
        <taxon>fabids</taxon>
        <taxon>Malpighiales</taxon>
        <taxon>Linaceae</taxon>
        <taxon>Linum</taxon>
    </lineage>
</organism>
<feature type="compositionally biased region" description="Low complexity" evidence="1">
    <location>
        <begin position="9"/>
        <end position="19"/>
    </location>
</feature>
<evidence type="ECO:0000256" key="1">
    <source>
        <dbReference type="SAM" id="MobiDB-lite"/>
    </source>
</evidence>
<keyword evidence="3" id="KW-1185">Reference proteome</keyword>